<dbReference type="CDD" id="cd00075">
    <property type="entry name" value="HATPase"/>
    <property type="match status" value="1"/>
</dbReference>
<dbReference type="CDD" id="cd00082">
    <property type="entry name" value="HisKA"/>
    <property type="match status" value="1"/>
</dbReference>
<dbReference type="Proteomes" id="UP000318349">
    <property type="component" value="Unassembled WGS sequence"/>
</dbReference>
<dbReference type="InterPro" id="IPR003594">
    <property type="entry name" value="HATPase_dom"/>
</dbReference>
<evidence type="ECO:0000256" key="4">
    <source>
        <dbReference type="ARBA" id="ARBA00022777"/>
    </source>
</evidence>
<feature type="transmembrane region" description="Helical" evidence="7">
    <location>
        <begin position="181"/>
        <end position="200"/>
    </location>
</feature>
<keyword evidence="4" id="KW-0418">Kinase</keyword>
<dbReference type="GO" id="GO:0000155">
    <property type="term" value="F:phosphorelay sensor kinase activity"/>
    <property type="evidence" value="ECO:0007669"/>
    <property type="project" value="InterPro"/>
</dbReference>
<keyword evidence="7" id="KW-1133">Transmembrane helix</keyword>
<dbReference type="EC" id="2.7.13.3" evidence="2"/>
<feature type="coiled-coil region" evidence="6">
    <location>
        <begin position="269"/>
        <end position="316"/>
    </location>
</feature>
<proteinExistence type="predicted"/>
<feature type="transmembrane region" description="Helical" evidence="7">
    <location>
        <begin position="156"/>
        <end position="175"/>
    </location>
</feature>
<keyword evidence="6" id="KW-0175">Coiled coil</keyword>
<organism evidence="9 10">
    <name type="scientific">Denitromonas halophila</name>
    <dbReference type="NCBI Taxonomy" id="1629404"/>
    <lineage>
        <taxon>Bacteria</taxon>
        <taxon>Pseudomonadati</taxon>
        <taxon>Pseudomonadota</taxon>
        <taxon>Betaproteobacteria</taxon>
        <taxon>Rhodocyclales</taxon>
        <taxon>Zoogloeaceae</taxon>
        <taxon>Denitromonas</taxon>
    </lineage>
</organism>
<keyword evidence="3" id="KW-0808">Transferase</keyword>
<dbReference type="SUPFAM" id="SSF55874">
    <property type="entry name" value="ATPase domain of HSP90 chaperone/DNA topoisomerase II/histidine kinase"/>
    <property type="match status" value="1"/>
</dbReference>
<evidence type="ECO:0000256" key="5">
    <source>
        <dbReference type="ARBA" id="ARBA00023012"/>
    </source>
</evidence>
<dbReference type="AlphaFoldDB" id="A0A557RTD9"/>
<comment type="caution">
    <text evidence="9">The sequence shown here is derived from an EMBL/GenBank/DDBJ whole genome shotgun (WGS) entry which is preliminary data.</text>
</comment>
<dbReference type="Gene3D" id="3.30.565.10">
    <property type="entry name" value="Histidine kinase-like ATPase, C-terminal domain"/>
    <property type="match status" value="1"/>
</dbReference>
<dbReference type="Gene3D" id="1.10.287.130">
    <property type="match status" value="1"/>
</dbReference>
<evidence type="ECO:0000259" key="8">
    <source>
        <dbReference type="PROSITE" id="PS50109"/>
    </source>
</evidence>
<sequence length="534" mass="57632">MPPERARQNNGRPRPFRPICEHAAMIALPFHRLITSRWLFLLAGLFPLSALALTPGASIGAADIAFYTFAFSAAAFSAAIVAAYRQPRWLGYVLLIVLLTFNAAAQDGMLARVLGESDFVLWALPFVITTAVTAYGYGLVALRLDAPHPLARLTRPAWVLAAASALLCVSSALWLKRIPLSAMWLPANALFFVMILAQTLPPLTWHTPDVRLRWLMRAFPAVVGSATAGVYLGHWLLFDFERATLNQINRGLLVLMAAFALTIVIWQAFAAAREKVAAERRALEAAKAEADMQLALVQAERDYEKACAAAEQHRSQLASVSHDLKQPIASLRIAIEHLQRASPGAGADKLDRAVDYIDSLARAYLDGGAPAAPRGGDDENTVDGTRECVSTTLLAGMLRQMFADDAAQRGIRLTVRAAEAWICVDPLSTMRAMTNLISNALAHAAPTRILVSFRRRGDAVCFHVRDNGRGMDAETLARVREPGARGETESDGHGLGLGIVQALCDAGEMRFALASTAGRGSCATIEIARVAPPA</sequence>
<dbReference type="PANTHER" id="PTHR43711">
    <property type="entry name" value="TWO-COMPONENT HISTIDINE KINASE"/>
    <property type="match status" value="1"/>
</dbReference>
<dbReference type="SUPFAM" id="SSF47384">
    <property type="entry name" value="Homodimeric domain of signal transducing histidine kinase"/>
    <property type="match status" value="1"/>
</dbReference>
<evidence type="ECO:0000313" key="9">
    <source>
        <dbReference type="EMBL" id="TVO74707.1"/>
    </source>
</evidence>
<feature type="domain" description="Histidine kinase" evidence="8">
    <location>
        <begin position="319"/>
        <end position="531"/>
    </location>
</feature>
<evidence type="ECO:0000256" key="2">
    <source>
        <dbReference type="ARBA" id="ARBA00012438"/>
    </source>
</evidence>
<evidence type="ECO:0000313" key="10">
    <source>
        <dbReference type="Proteomes" id="UP000318349"/>
    </source>
</evidence>
<feature type="transmembrane region" description="Helical" evidence="7">
    <location>
        <begin position="252"/>
        <end position="272"/>
    </location>
</feature>
<comment type="catalytic activity">
    <reaction evidence="1">
        <text>ATP + protein L-histidine = ADP + protein N-phospho-L-histidine.</text>
        <dbReference type="EC" id="2.7.13.3"/>
    </reaction>
</comment>
<keyword evidence="5" id="KW-0902">Two-component regulatory system</keyword>
<keyword evidence="7" id="KW-0472">Membrane</keyword>
<gene>
    <name evidence="9" type="ORF">FHP89_15440</name>
</gene>
<dbReference type="InterPro" id="IPR050736">
    <property type="entry name" value="Sensor_HK_Regulatory"/>
</dbReference>
<dbReference type="InterPro" id="IPR036890">
    <property type="entry name" value="HATPase_C_sf"/>
</dbReference>
<dbReference type="InterPro" id="IPR036097">
    <property type="entry name" value="HisK_dim/P_sf"/>
</dbReference>
<dbReference type="PROSITE" id="PS50109">
    <property type="entry name" value="HIS_KIN"/>
    <property type="match status" value="1"/>
</dbReference>
<dbReference type="Pfam" id="PF02518">
    <property type="entry name" value="HATPase_c"/>
    <property type="match status" value="1"/>
</dbReference>
<reference evidence="9 10" key="1">
    <citation type="submission" date="2019-07" db="EMBL/GenBank/DDBJ databases">
        <title>The pathways for chlorine oxyanion respiration interact through the shared metabolite chlorate.</title>
        <authorList>
            <person name="Barnum T.P."/>
            <person name="Cheng Y."/>
            <person name="Hill K.A."/>
            <person name="Lucas L.N."/>
            <person name="Carlson H.K."/>
            <person name="Coates J.D."/>
        </authorList>
    </citation>
    <scope>NUCLEOTIDE SEQUENCE [LARGE SCALE GENOMIC DNA]</scope>
    <source>
        <strain evidence="9 10">SFB-1</strain>
    </source>
</reference>
<evidence type="ECO:0000256" key="1">
    <source>
        <dbReference type="ARBA" id="ARBA00000085"/>
    </source>
</evidence>
<dbReference type="InterPro" id="IPR003661">
    <property type="entry name" value="HisK_dim/P_dom"/>
</dbReference>
<dbReference type="EMBL" id="VMNI01000015">
    <property type="protein sequence ID" value="TVO74707.1"/>
    <property type="molecule type" value="Genomic_DNA"/>
</dbReference>
<evidence type="ECO:0000256" key="6">
    <source>
        <dbReference type="SAM" id="Coils"/>
    </source>
</evidence>
<dbReference type="SMART" id="SM00387">
    <property type="entry name" value="HATPase_c"/>
    <property type="match status" value="1"/>
</dbReference>
<feature type="transmembrane region" description="Helical" evidence="7">
    <location>
        <begin position="119"/>
        <end position="144"/>
    </location>
</feature>
<evidence type="ECO:0000256" key="3">
    <source>
        <dbReference type="ARBA" id="ARBA00022679"/>
    </source>
</evidence>
<feature type="transmembrane region" description="Helical" evidence="7">
    <location>
        <begin position="64"/>
        <end position="84"/>
    </location>
</feature>
<feature type="transmembrane region" description="Helical" evidence="7">
    <location>
        <begin position="212"/>
        <end position="232"/>
    </location>
</feature>
<name>A0A557RTD9_9RHOO</name>
<protein>
    <recommendedName>
        <fullName evidence="2">histidine kinase</fullName>
        <ecNumber evidence="2">2.7.13.3</ecNumber>
    </recommendedName>
</protein>
<evidence type="ECO:0000256" key="7">
    <source>
        <dbReference type="SAM" id="Phobius"/>
    </source>
</evidence>
<dbReference type="InterPro" id="IPR005467">
    <property type="entry name" value="His_kinase_dom"/>
</dbReference>
<dbReference type="PANTHER" id="PTHR43711:SF1">
    <property type="entry name" value="HISTIDINE KINASE 1"/>
    <property type="match status" value="1"/>
</dbReference>
<accession>A0A557RTD9</accession>
<feature type="transmembrane region" description="Helical" evidence="7">
    <location>
        <begin position="38"/>
        <end position="58"/>
    </location>
</feature>
<keyword evidence="7" id="KW-0812">Transmembrane</keyword>